<comment type="caution">
    <text evidence="1">The sequence shown here is derived from an EMBL/GenBank/DDBJ whole genome shotgun (WGS) entry which is preliminary data.</text>
</comment>
<gene>
    <name evidence="1" type="ORF">AXK61_21900</name>
</gene>
<proteinExistence type="predicted"/>
<keyword evidence="2" id="KW-1185">Reference proteome</keyword>
<sequence>MEKAGSQPAGDAHRLGRTEAARVDAALAEYRDRTYAQWSAPGIYSGQSPLGDRAIEAAIRSAPTPVLPRRRLRYALGAAAAAVGILAGAIALGTVEEPDGVPEPAVLLAAASPGGDRGPFADGAALARCLDAAAVPSERRTLLGAGPMELRGENATVLLLPGGTLGDLRVLAVTPSCARGESAAVLVDRVLPAGAAGRAATP</sequence>
<evidence type="ECO:0000313" key="2">
    <source>
        <dbReference type="Proteomes" id="UP000070409"/>
    </source>
</evidence>
<name>A0A137ZHM2_9ACTN</name>
<organism evidence="1 2">
    <name type="scientific">Tsukamurella pseudospumae</name>
    <dbReference type="NCBI Taxonomy" id="239498"/>
    <lineage>
        <taxon>Bacteria</taxon>
        <taxon>Bacillati</taxon>
        <taxon>Actinomycetota</taxon>
        <taxon>Actinomycetes</taxon>
        <taxon>Mycobacteriales</taxon>
        <taxon>Tsukamurellaceae</taxon>
        <taxon>Tsukamurella</taxon>
    </lineage>
</organism>
<dbReference type="EMBL" id="LSRE01000017">
    <property type="protein sequence ID" value="KXO97691.1"/>
    <property type="molecule type" value="Genomic_DNA"/>
</dbReference>
<evidence type="ECO:0008006" key="3">
    <source>
        <dbReference type="Google" id="ProtNLM"/>
    </source>
</evidence>
<protein>
    <recommendedName>
        <fullName evidence="3">Anti-sigma-M factor RsmA</fullName>
    </recommendedName>
</protein>
<evidence type="ECO:0000313" key="1">
    <source>
        <dbReference type="EMBL" id="KXO97691.1"/>
    </source>
</evidence>
<reference evidence="1 2" key="1">
    <citation type="submission" date="2016-02" db="EMBL/GenBank/DDBJ databases">
        <authorList>
            <person name="Teng J.L."/>
            <person name="Tang Y."/>
            <person name="Huang Y."/>
            <person name="Guo F."/>
            <person name="Wei W."/>
            <person name="Chen J.H."/>
            <person name="Wong S.Y."/>
            <person name="Lau S.K."/>
            <person name="Woo P.C."/>
        </authorList>
    </citation>
    <scope>NUCLEOTIDE SEQUENCE [LARGE SCALE GENOMIC DNA]</scope>
    <source>
        <strain evidence="1 2">JCM 13375</strain>
    </source>
</reference>
<dbReference type="Proteomes" id="UP000070409">
    <property type="component" value="Unassembled WGS sequence"/>
</dbReference>
<accession>A0A137ZHM2</accession>
<dbReference type="RefSeq" id="WP_068745847.1">
    <property type="nucleotide sequence ID" value="NZ_LSRE01000017.1"/>
</dbReference>